<dbReference type="InterPro" id="IPR036866">
    <property type="entry name" value="RibonucZ/Hydroxyglut_hydro"/>
</dbReference>
<evidence type="ECO:0000256" key="1">
    <source>
        <dbReference type="ARBA" id="ARBA00007749"/>
    </source>
</evidence>
<dbReference type="AlphaFoldDB" id="A0A345UJ57"/>
<dbReference type="Proteomes" id="UP000254808">
    <property type="component" value="Chromosome"/>
</dbReference>
<evidence type="ECO:0000256" key="2">
    <source>
        <dbReference type="ARBA" id="ARBA00022723"/>
    </source>
</evidence>
<dbReference type="EMBL" id="CP027806">
    <property type="protein sequence ID" value="AXJ00509.1"/>
    <property type="molecule type" value="Genomic_DNA"/>
</dbReference>
<dbReference type="InterPro" id="IPR051013">
    <property type="entry name" value="MBL_superfamily_lactonases"/>
</dbReference>
<reference evidence="6 7" key="1">
    <citation type="submission" date="2018-03" db="EMBL/GenBank/DDBJ databases">
        <title>Phenotypic and genomic properties of Cyclonatronum proteinivorum gen. nov., sp. nov., a haloalkaliphilic bacteroidete from soda lakes possessing Na+-translocating rhodopsin.</title>
        <authorList>
            <person name="Toshchakov S.V."/>
            <person name="Korzhenkov A."/>
            <person name="Samarov N.I."/>
            <person name="Kublanov I.V."/>
            <person name="Muntyan M.S."/>
            <person name="Sorokin D.Y."/>
        </authorList>
    </citation>
    <scope>NUCLEOTIDE SEQUENCE [LARGE SCALE GENOMIC DNA]</scope>
    <source>
        <strain evidence="6 7">Omega</strain>
    </source>
</reference>
<dbReference type="KEGG" id="cprv:CYPRO_1252"/>
<dbReference type="Gene3D" id="3.60.15.10">
    <property type="entry name" value="Ribonuclease Z/Hydroxyacylglutathione hydrolase-like"/>
    <property type="match status" value="1"/>
</dbReference>
<evidence type="ECO:0000313" key="7">
    <source>
        <dbReference type="Proteomes" id="UP000254808"/>
    </source>
</evidence>
<dbReference type="CDD" id="cd16281">
    <property type="entry name" value="metallo-hydrolase-like_MBL-fold"/>
    <property type="match status" value="1"/>
</dbReference>
<dbReference type="PANTHER" id="PTHR42978:SF6">
    <property type="entry name" value="QUORUM-QUENCHING LACTONASE YTNP-RELATED"/>
    <property type="match status" value="1"/>
</dbReference>
<keyword evidence="3" id="KW-0378">Hydrolase</keyword>
<evidence type="ECO:0000313" key="6">
    <source>
        <dbReference type="EMBL" id="AXJ00509.1"/>
    </source>
</evidence>
<gene>
    <name evidence="6" type="ORF">CYPRO_1252</name>
</gene>
<dbReference type="GO" id="GO:0016787">
    <property type="term" value="F:hydrolase activity"/>
    <property type="evidence" value="ECO:0007669"/>
    <property type="project" value="UniProtKB-KW"/>
</dbReference>
<dbReference type="PANTHER" id="PTHR42978">
    <property type="entry name" value="QUORUM-QUENCHING LACTONASE YTNP-RELATED-RELATED"/>
    <property type="match status" value="1"/>
</dbReference>
<comment type="similarity">
    <text evidence="1">Belongs to the metallo-beta-lactamase superfamily.</text>
</comment>
<keyword evidence="7" id="KW-1185">Reference proteome</keyword>
<dbReference type="RefSeq" id="WP_114983783.1">
    <property type="nucleotide sequence ID" value="NZ_CP027806.1"/>
</dbReference>
<dbReference type="SMART" id="SM00849">
    <property type="entry name" value="Lactamase_B"/>
    <property type="match status" value="1"/>
</dbReference>
<proteinExistence type="inferred from homology"/>
<dbReference type="SUPFAM" id="SSF56281">
    <property type="entry name" value="Metallo-hydrolase/oxidoreductase"/>
    <property type="match status" value="1"/>
</dbReference>
<feature type="domain" description="Metallo-beta-lactamase" evidence="5">
    <location>
        <begin position="52"/>
        <end position="264"/>
    </location>
</feature>
<dbReference type="Pfam" id="PF00753">
    <property type="entry name" value="Lactamase_B"/>
    <property type="match status" value="1"/>
</dbReference>
<keyword evidence="2" id="KW-0479">Metal-binding</keyword>
<dbReference type="OrthoDB" id="9802897at2"/>
<sequence>MKLSSVQKGPFTLYTIETGRFKLDGGAMFGVIPKPMWEKKIPADDQNRIDMAMRSLLVKSEKTGRLYLIDNGSGDKFNEKMSAIYDFSYPYGTLQDSLAAHGFSPDDVTDIIFTHLHFDHCGGTTRFNKAGELELVFKNANYWVGAKHWATANSPNVRERASFFAQNLEPMRLSKRMKFTREGDEFEPGFSMTFVNGHSEGQQLPVIRTEGFSLVFAADLIPTAAHVSLPWVMGYDMRPADTLTEKEQLLKQWHDEGCYLFLEHDATHEVITLVQGKRYIESGESITLSDL</sequence>
<keyword evidence="4" id="KW-0862">Zinc</keyword>
<name>A0A345UJ57_9BACT</name>
<evidence type="ECO:0000256" key="4">
    <source>
        <dbReference type="ARBA" id="ARBA00022833"/>
    </source>
</evidence>
<organism evidence="6 7">
    <name type="scientific">Cyclonatronum proteinivorum</name>
    <dbReference type="NCBI Taxonomy" id="1457365"/>
    <lineage>
        <taxon>Bacteria</taxon>
        <taxon>Pseudomonadati</taxon>
        <taxon>Balneolota</taxon>
        <taxon>Balneolia</taxon>
        <taxon>Balneolales</taxon>
        <taxon>Cyclonatronaceae</taxon>
        <taxon>Cyclonatronum</taxon>
    </lineage>
</organism>
<protein>
    <submittedName>
        <fullName evidence="6">Metallo-beta-lactamase superfamily protein</fullName>
    </submittedName>
</protein>
<evidence type="ECO:0000259" key="5">
    <source>
        <dbReference type="SMART" id="SM00849"/>
    </source>
</evidence>
<evidence type="ECO:0000256" key="3">
    <source>
        <dbReference type="ARBA" id="ARBA00022801"/>
    </source>
</evidence>
<dbReference type="InterPro" id="IPR001279">
    <property type="entry name" value="Metallo-B-lactamas"/>
</dbReference>
<accession>A0A345UJ57</accession>
<dbReference type="GO" id="GO:0046872">
    <property type="term" value="F:metal ion binding"/>
    <property type="evidence" value="ECO:0007669"/>
    <property type="project" value="UniProtKB-KW"/>
</dbReference>